<evidence type="ECO:0000259" key="2">
    <source>
        <dbReference type="PROSITE" id="PS50943"/>
    </source>
</evidence>
<feature type="domain" description="HTH cro/C1-type" evidence="2">
    <location>
        <begin position="6"/>
        <end position="59"/>
    </location>
</feature>
<name>A0AAW4U0C8_9FIRM</name>
<comment type="caution">
    <text evidence="3">The sequence shown here is derived from an EMBL/GenBank/DDBJ whole genome shotgun (WGS) entry which is preliminary data.</text>
</comment>
<dbReference type="PANTHER" id="PTHR46558">
    <property type="entry name" value="TRACRIPTIONAL REGULATORY PROTEIN-RELATED-RELATED"/>
    <property type="match status" value="1"/>
</dbReference>
<gene>
    <name evidence="3" type="ORF">LIY65_04725</name>
</gene>
<dbReference type="InterPro" id="IPR001387">
    <property type="entry name" value="Cro/C1-type_HTH"/>
</dbReference>
<proteinExistence type="predicted"/>
<evidence type="ECO:0000313" key="3">
    <source>
        <dbReference type="EMBL" id="MCB6827989.1"/>
    </source>
</evidence>
<dbReference type="Proteomes" id="UP001198190">
    <property type="component" value="Unassembled WGS sequence"/>
</dbReference>
<dbReference type="SMART" id="SM00530">
    <property type="entry name" value="HTH_XRE"/>
    <property type="match status" value="1"/>
</dbReference>
<dbReference type="GO" id="GO:0003677">
    <property type="term" value="F:DNA binding"/>
    <property type="evidence" value="ECO:0007669"/>
    <property type="project" value="UniProtKB-KW"/>
</dbReference>
<dbReference type="CDD" id="cd00093">
    <property type="entry name" value="HTH_XRE"/>
    <property type="match status" value="1"/>
</dbReference>
<evidence type="ECO:0000256" key="1">
    <source>
        <dbReference type="ARBA" id="ARBA00023125"/>
    </source>
</evidence>
<dbReference type="PROSITE" id="PS50943">
    <property type="entry name" value="HTH_CROC1"/>
    <property type="match status" value="1"/>
</dbReference>
<dbReference type="PANTHER" id="PTHR46558:SF11">
    <property type="entry name" value="HTH-TYPE TRANSCRIPTIONAL REGULATOR XRE"/>
    <property type="match status" value="1"/>
</dbReference>
<dbReference type="AlphaFoldDB" id="A0AAW4U0C8"/>
<dbReference type="SUPFAM" id="SSF47413">
    <property type="entry name" value="lambda repressor-like DNA-binding domains"/>
    <property type="match status" value="1"/>
</dbReference>
<dbReference type="EMBL" id="JAJCGD010000008">
    <property type="protein sequence ID" value="MCB6827989.1"/>
    <property type="molecule type" value="Genomic_DNA"/>
</dbReference>
<dbReference type="Gene3D" id="1.10.260.40">
    <property type="entry name" value="lambda repressor-like DNA-binding domains"/>
    <property type="match status" value="1"/>
</dbReference>
<dbReference type="InterPro" id="IPR010982">
    <property type="entry name" value="Lambda_DNA-bd_dom_sf"/>
</dbReference>
<keyword evidence="1" id="KW-0238">DNA-binding</keyword>
<accession>A0AAW4U0C8</accession>
<reference evidence="3" key="1">
    <citation type="submission" date="2021-10" db="EMBL/GenBank/DDBJ databases">
        <title>Collection of gut derived symbiotic bacterial strains cultured from healthy donors.</title>
        <authorList>
            <person name="Lin H."/>
            <person name="Littmann E."/>
            <person name="Claire K."/>
            <person name="Pamer E."/>
        </authorList>
    </citation>
    <scope>NUCLEOTIDE SEQUENCE</scope>
    <source>
        <strain evidence="3">MSK.7.16</strain>
    </source>
</reference>
<sequence length="130" mass="15147">MKRTYLIQKRLNTNFSQSDIANLVGISRQYYNSIENGLRRPSPEIAKKIANCLNFKDEWYKLLENDTSNISVGINNNFYTNLKKNRQLKELSVNDICTLTQINKERYIAIENGLEPTTDELILLKTILNF</sequence>
<organism evidence="3 4">
    <name type="scientific">Megamonas funiformis</name>
    <dbReference type="NCBI Taxonomy" id="437897"/>
    <lineage>
        <taxon>Bacteria</taxon>
        <taxon>Bacillati</taxon>
        <taxon>Bacillota</taxon>
        <taxon>Negativicutes</taxon>
        <taxon>Selenomonadales</taxon>
        <taxon>Selenomonadaceae</taxon>
        <taxon>Megamonas</taxon>
    </lineage>
</organism>
<protein>
    <submittedName>
        <fullName evidence="3">Helix-turn-helix transcriptional regulator</fullName>
    </submittedName>
</protein>
<dbReference type="Pfam" id="PF01381">
    <property type="entry name" value="HTH_3"/>
    <property type="match status" value="1"/>
</dbReference>
<evidence type="ECO:0000313" key="4">
    <source>
        <dbReference type="Proteomes" id="UP001198190"/>
    </source>
</evidence>
<dbReference type="RefSeq" id="WP_270388218.1">
    <property type="nucleotide sequence ID" value="NZ_JAQDTG010000089.1"/>
</dbReference>